<dbReference type="RefSeq" id="WP_110651533.1">
    <property type="nucleotide sequence ID" value="NZ_QJRN01000003.1"/>
</dbReference>
<feature type="region of interest" description="Disordered" evidence="1">
    <location>
        <begin position="475"/>
        <end position="505"/>
    </location>
</feature>
<reference evidence="2 3" key="1">
    <citation type="submission" date="2018-06" db="EMBL/GenBank/DDBJ databases">
        <title>Pseudomonas diversity within urban Lake Michigan freshwaters.</title>
        <authorList>
            <person name="Batrich M."/>
            <person name="Hatzopoulos T."/>
            <person name="Putonti C."/>
        </authorList>
    </citation>
    <scope>NUCLEOTIDE SEQUENCE [LARGE SCALE GENOMIC DNA]</scope>
    <source>
        <strain evidence="2 3">MB-090624</strain>
    </source>
</reference>
<evidence type="ECO:0000256" key="1">
    <source>
        <dbReference type="SAM" id="MobiDB-lite"/>
    </source>
</evidence>
<name>A0A9Q6IJA1_9PSED</name>
<evidence type="ECO:0008006" key="4">
    <source>
        <dbReference type="Google" id="ProtNLM"/>
    </source>
</evidence>
<organism evidence="2 3">
    <name type="scientific">Pseudomonas protegens</name>
    <dbReference type="NCBI Taxonomy" id="380021"/>
    <lineage>
        <taxon>Bacteria</taxon>
        <taxon>Pseudomonadati</taxon>
        <taxon>Pseudomonadota</taxon>
        <taxon>Gammaproteobacteria</taxon>
        <taxon>Pseudomonadales</taxon>
        <taxon>Pseudomonadaceae</taxon>
        <taxon>Pseudomonas</taxon>
    </lineage>
</organism>
<feature type="compositionally biased region" description="Pro residues" evidence="1">
    <location>
        <begin position="489"/>
        <end position="504"/>
    </location>
</feature>
<accession>A0A9Q6IJA1</accession>
<evidence type="ECO:0000313" key="3">
    <source>
        <dbReference type="Proteomes" id="UP000248188"/>
    </source>
</evidence>
<proteinExistence type="predicted"/>
<comment type="caution">
    <text evidence="2">The sequence shown here is derived from an EMBL/GenBank/DDBJ whole genome shotgun (WGS) entry which is preliminary data.</text>
</comment>
<dbReference type="CDD" id="cd09117">
    <property type="entry name" value="PLDc_Bfil_DEXD_like"/>
    <property type="match status" value="1"/>
</dbReference>
<protein>
    <recommendedName>
        <fullName evidence="4">Phospholipase D-like domain-containing protein</fullName>
    </recommendedName>
</protein>
<dbReference type="EMBL" id="QJRN01000003">
    <property type="protein sequence ID" value="PYC41262.1"/>
    <property type="molecule type" value="Genomic_DNA"/>
</dbReference>
<dbReference type="Proteomes" id="UP000248188">
    <property type="component" value="Unassembled WGS sequence"/>
</dbReference>
<dbReference type="Gene3D" id="3.30.870.10">
    <property type="entry name" value="Endonuclease Chain A"/>
    <property type="match status" value="1"/>
</dbReference>
<evidence type="ECO:0000313" key="2">
    <source>
        <dbReference type="EMBL" id="PYC41262.1"/>
    </source>
</evidence>
<gene>
    <name evidence="2" type="ORF">DMX08_05785</name>
</gene>
<dbReference type="AlphaFoldDB" id="A0A9Q6IJA1"/>
<sequence>MASPPNPPGPNGPSPLHFIENGPWKEALFTTYALSLTYFESYVLPRLRKAGCEKVTLLVDIQGYRASMMELRARHVGKDYALIPVRVKDGIFHPKITYLRGEDQDLLMVGSGNLTFGGHGGNVEVLEVLSAGEQPGAFADFADFLENLCTRPHLQIADDSALLPFIQRARALSQQFHDQAPPQPVELLHSLDTAITEQLIERAAGRRWHSLLLLSPFHSRDGQSLGHLLKTLSIPRLTVGVPGNGVCSFPLEQTRDWPVEIDWVTPKVEHNQRRLHAKWLELRGAGSWTLTGSVNATRTSMDSTDNVEVAVLRKLDSATDECWEPVEAPRYEADAFERQDQEATLCVYARLNEEQQLEGRLIGQQALAGEWLAILECAEEVLETAPLQLTAQGGFVWPLQRPLDSRLDEGLQLRLERATQSARGWVCIDAYLSMPLPIRSLCGALGRLLGGNQAQGDLQILLNCLVLHAQQLPEEPDAPLRTEPATTPVNPPGGTEPPALQPPQRPRHWLPSVAKAATGRDGSWALLQAIAGLLHHANPGQGPVGHGDAAPIIELDDGREDGDFDPASDHNLESLPSPNLINEFNQPLQSLVNLKGLSSRKKAQLLYVWCHVALDFYLRRLHLPANARDFAQRWLNCVDHAQLAAEDRPLVDEAVYGLAATLALPGRLASRTTLGTLDATTLHEYLERYGQGPVDFVQARHLAQRWFNQEPAQRLVDHGVAEALEALDAVQHTSTLRALLSSYIEDRQQARQQRLPADRFTAQEITALQHIHSPNSSRPGYYRVNHRTIRSCPNTRQCYAPVEREALARLKQRRINQCQYCQALMVSLEP</sequence>